<name>F8P192_SERL9</name>
<proteinExistence type="predicted"/>
<dbReference type="Proteomes" id="UP000008064">
    <property type="component" value="Unassembled WGS sequence"/>
</dbReference>
<evidence type="ECO:0000313" key="2">
    <source>
        <dbReference type="Proteomes" id="UP000008064"/>
    </source>
</evidence>
<dbReference type="EMBL" id="GL945436">
    <property type="protein sequence ID" value="EGO22923.1"/>
    <property type="molecule type" value="Genomic_DNA"/>
</dbReference>
<protein>
    <submittedName>
        <fullName evidence="1">Uncharacterized protein</fullName>
    </submittedName>
</protein>
<dbReference type="RefSeq" id="XP_007320163.1">
    <property type="nucleotide sequence ID" value="XM_007320101.1"/>
</dbReference>
<dbReference type="AlphaFoldDB" id="F8P192"/>
<dbReference type="HOGENOM" id="CLU_2706356_0_0_1"/>
<sequence length="73" mass="8289">MAKERDATMTSHLSHSIKTELKKSYNIEVHHHVVATCTMYESVSRIAGVESFTTCHRGLRSCQRPADRCQVNN</sequence>
<accession>F8P192</accession>
<organism evidence="2">
    <name type="scientific">Serpula lacrymans var. lacrymans (strain S7.9)</name>
    <name type="common">Dry rot fungus</name>
    <dbReference type="NCBI Taxonomy" id="578457"/>
    <lineage>
        <taxon>Eukaryota</taxon>
        <taxon>Fungi</taxon>
        <taxon>Dikarya</taxon>
        <taxon>Basidiomycota</taxon>
        <taxon>Agaricomycotina</taxon>
        <taxon>Agaricomycetes</taxon>
        <taxon>Agaricomycetidae</taxon>
        <taxon>Boletales</taxon>
        <taxon>Coniophorineae</taxon>
        <taxon>Serpulaceae</taxon>
        <taxon>Serpula</taxon>
    </lineage>
</organism>
<dbReference type="KEGG" id="sla:SERLADRAFT_393698"/>
<reference evidence="2" key="1">
    <citation type="journal article" date="2011" name="Science">
        <title>The plant cell wall-decomposing machinery underlies the functional diversity of forest fungi.</title>
        <authorList>
            <person name="Eastwood D.C."/>
            <person name="Floudas D."/>
            <person name="Binder M."/>
            <person name="Majcherczyk A."/>
            <person name="Schneider P."/>
            <person name="Aerts A."/>
            <person name="Asiegbu F.O."/>
            <person name="Baker S.E."/>
            <person name="Barry K."/>
            <person name="Bendiksby M."/>
            <person name="Blumentritt M."/>
            <person name="Coutinho P.M."/>
            <person name="Cullen D."/>
            <person name="de Vries R.P."/>
            <person name="Gathman A."/>
            <person name="Goodell B."/>
            <person name="Henrissat B."/>
            <person name="Ihrmark K."/>
            <person name="Kauserud H."/>
            <person name="Kohler A."/>
            <person name="LaButti K."/>
            <person name="Lapidus A."/>
            <person name="Lavin J.L."/>
            <person name="Lee Y.-H."/>
            <person name="Lindquist E."/>
            <person name="Lilly W."/>
            <person name="Lucas S."/>
            <person name="Morin E."/>
            <person name="Murat C."/>
            <person name="Oguiza J.A."/>
            <person name="Park J."/>
            <person name="Pisabarro A.G."/>
            <person name="Riley R."/>
            <person name="Rosling A."/>
            <person name="Salamov A."/>
            <person name="Schmidt O."/>
            <person name="Schmutz J."/>
            <person name="Skrede I."/>
            <person name="Stenlid J."/>
            <person name="Wiebenga A."/>
            <person name="Xie X."/>
            <person name="Kuees U."/>
            <person name="Hibbett D.S."/>
            <person name="Hoffmeister D."/>
            <person name="Hoegberg N."/>
            <person name="Martin F."/>
            <person name="Grigoriev I.V."/>
            <person name="Watkinson S.C."/>
        </authorList>
    </citation>
    <scope>NUCLEOTIDE SEQUENCE [LARGE SCALE GENOMIC DNA]</scope>
    <source>
        <strain evidence="2">S7.9</strain>
    </source>
</reference>
<dbReference type="GeneID" id="18811632"/>
<gene>
    <name evidence="1" type="ORF">SERLADRAFT_393698</name>
</gene>
<evidence type="ECO:0000313" key="1">
    <source>
        <dbReference type="EMBL" id="EGO22923.1"/>
    </source>
</evidence>